<name>A0A1I4KHD4_9HYPH</name>
<dbReference type="InterPro" id="IPR021293">
    <property type="entry name" value="DUF2865"/>
</dbReference>
<reference evidence="3" key="1">
    <citation type="submission" date="2016-10" db="EMBL/GenBank/DDBJ databases">
        <authorList>
            <person name="Varghese N."/>
            <person name="Submissions S."/>
        </authorList>
    </citation>
    <scope>NUCLEOTIDE SEQUENCE [LARGE SCALE GENOMIC DNA]</scope>
    <source>
        <strain evidence="3">CGMCC 1.6474</strain>
    </source>
</reference>
<dbReference type="Pfam" id="PF11064">
    <property type="entry name" value="DUF2865"/>
    <property type="match status" value="1"/>
</dbReference>
<evidence type="ECO:0008006" key="4">
    <source>
        <dbReference type="Google" id="ProtNLM"/>
    </source>
</evidence>
<sequence>MAFGKRAPGAWMRAPARPRPQTRPRRAWAAALIGITLGLAGTTVVSASERGLFADMFDALFGPQKPAAAPVAAAIEMPRKTPRRYSALPDVRKIEPARRLAQQTPRLRARTVRPASSAAAPGPLKGTQTVCVRLCDGYAFPVGRLRNPGDLPVHQAACAAACPGTRTDLFTLASGESAYEKAVSLAGQPYLSAPWANLYRRTRVAQCACNPPGATGPRLGAADDRTLRAGDIFATEDSAEVVTALTRNGPVLTDYREARIGEGSRRIIEARVGAIRRDADAAAFRRVLRLAENRSQRIRTAEVQVARLRRDGAEGGYGFAPVETASAGFAPVRVVVPSPFER</sequence>
<dbReference type="AlphaFoldDB" id="A0A1I4KHD4"/>
<feature type="region of interest" description="Disordered" evidence="1">
    <location>
        <begin position="1"/>
        <end position="23"/>
    </location>
</feature>
<protein>
    <recommendedName>
        <fullName evidence="4">DUF2865 domain-containing protein</fullName>
    </recommendedName>
</protein>
<dbReference type="STRING" id="414703.SAMN04488125_12455"/>
<organism evidence="2 3">
    <name type="scientific">Methylorubrum salsuginis</name>
    <dbReference type="NCBI Taxonomy" id="414703"/>
    <lineage>
        <taxon>Bacteria</taxon>
        <taxon>Pseudomonadati</taxon>
        <taxon>Pseudomonadota</taxon>
        <taxon>Alphaproteobacteria</taxon>
        <taxon>Hyphomicrobiales</taxon>
        <taxon>Methylobacteriaceae</taxon>
        <taxon>Methylorubrum</taxon>
    </lineage>
</organism>
<dbReference type="OrthoDB" id="7850882at2"/>
<evidence type="ECO:0000256" key="1">
    <source>
        <dbReference type="SAM" id="MobiDB-lite"/>
    </source>
</evidence>
<gene>
    <name evidence="2" type="ORF">SAMN04488125_12455</name>
</gene>
<accession>A0A1I4KHD4</accession>
<dbReference type="Proteomes" id="UP000198804">
    <property type="component" value="Unassembled WGS sequence"/>
</dbReference>
<proteinExistence type="predicted"/>
<evidence type="ECO:0000313" key="3">
    <source>
        <dbReference type="Proteomes" id="UP000198804"/>
    </source>
</evidence>
<evidence type="ECO:0000313" key="2">
    <source>
        <dbReference type="EMBL" id="SFL78185.1"/>
    </source>
</evidence>
<dbReference type="EMBL" id="FOSV01000024">
    <property type="protein sequence ID" value="SFL78185.1"/>
    <property type="molecule type" value="Genomic_DNA"/>
</dbReference>
<feature type="region of interest" description="Disordered" evidence="1">
    <location>
        <begin position="101"/>
        <end position="121"/>
    </location>
</feature>
<keyword evidence="3" id="KW-1185">Reference proteome</keyword>